<comment type="caution">
    <text evidence="3">The sequence shown here is derived from an EMBL/GenBank/DDBJ whole genome shotgun (WGS) entry which is preliminary data.</text>
</comment>
<evidence type="ECO:0000256" key="1">
    <source>
        <dbReference type="ARBA" id="ARBA00022827"/>
    </source>
</evidence>
<keyword evidence="1" id="KW-0285">Flavoprotein</keyword>
<proteinExistence type="predicted"/>
<dbReference type="InterPro" id="IPR010031">
    <property type="entry name" value="FAD_lactone_oxidase-like"/>
</dbReference>
<organism evidence="3 4">
    <name type="scientific">Caballeronia terrestris</name>
    <dbReference type="NCBI Taxonomy" id="1226301"/>
    <lineage>
        <taxon>Bacteria</taxon>
        <taxon>Pseudomonadati</taxon>
        <taxon>Pseudomonadota</taxon>
        <taxon>Betaproteobacteria</taxon>
        <taxon>Burkholderiales</taxon>
        <taxon>Burkholderiaceae</taxon>
        <taxon>Caballeronia</taxon>
    </lineage>
</organism>
<keyword evidence="4" id="KW-1185">Reference proteome</keyword>
<dbReference type="InterPro" id="IPR006094">
    <property type="entry name" value="Oxid_FAD_bind_N"/>
</dbReference>
<dbReference type="InterPro" id="IPR016166">
    <property type="entry name" value="FAD-bd_PCMH"/>
</dbReference>
<dbReference type="PANTHER" id="PTHR43762">
    <property type="entry name" value="L-GULONOLACTONE OXIDASE"/>
    <property type="match status" value="1"/>
</dbReference>
<name>A0A158HX62_9BURK</name>
<dbReference type="RefSeq" id="WP_087656275.1">
    <property type="nucleotide sequence ID" value="NZ_FCOL02000009.1"/>
</dbReference>
<gene>
    <name evidence="3" type="primary">dprE1_2</name>
    <name evidence="3" type="ORF">AWB67_02226</name>
</gene>
<dbReference type="SUPFAM" id="SSF56176">
    <property type="entry name" value="FAD-binding/transporter-associated domain-like"/>
    <property type="match status" value="1"/>
</dbReference>
<accession>A0A158HX62</accession>
<dbReference type="InterPro" id="IPR016169">
    <property type="entry name" value="FAD-bd_PCMH_sub2"/>
</dbReference>
<feature type="domain" description="FAD-binding PCMH-type" evidence="2">
    <location>
        <begin position="10"/>
        <end position="182"/>
    </location>
</feature>
<dbReference type="PANTHER" id="PTHR43762:SF1">
    <property type="entry name" value="D-ARABINONO-1,4-LACTONE OXIDASE"/>
    <property type="match status" value="1"/>
</dbReference>
<evidence type="ECO:0000313" key="4">
    <source>
        <dbReference type="Proteomes" id="UP000054925"/>
    </source>
</evidence>
<dbReference type="GO" id="GO:0071949">
    <property type="term" value="F:FAD binding"/>
    <property type="evidence" value="ECO:0007669"/>
    <property type="project" value="InterPro"/>
</dbReference>
<dbReference type="Gene3D" id="3.30.465.10">
    <property type="match status" value="1"/>
</dbReference>
<reference evidence="3" key="1">
    <citation type="submission" date="2016-01" db="EMBL/GenBank/DDBJ databases">
        <authorList>
            <person name="Peeters C."/>
        </authorList>
    </citation>
    <scope>NUCLEOTIDE SEQUENCE [LARGE SCALE GENOMIC DNA]</scope>
    <source>
        <strain evidence="3">LMG 22937</strain>
    </source>
</reference>
<keyword evidence="3" id="KW-0560">Oxidoreductase</keyword>
<protein>
    <submittedName>
        <fullName evidence="3">Decaprenylphosphoryl-beta-D-ribose oxidase</fullName>
        <ecNumber evidence="3">1.-.-.-</ecNumber>
    </submittedName>
</protein>
<keyword evidence="1" id="KW-0274">FAD</keyword>
<evidence type="ECO:0000313" key="3">
    <source>
        <dbReference type="EMBL" id="SAL49004.1"/>
    </source>
</evidence>
<sequence>MATVLSWGRYPRAPQEAHVVAWRDAVSPVWCDALAGNFTTLPFGNGRSYGDSCLAASGQVIQTLALDRLIAVDWETGVLRAEPGVTLEQILDVAIPRGWMLPVTPGTKYATLGGAIANDVHGKNHHVRGTFGRHVRRFMLVRSDGTRMECAPDQHADFFSATIGGLGLTGLIVWAEIQLMPVQSSMIDVRSIRFANLDEFFTLSEELDPLHEYSVAWVDCQSRGSALGRGILMVGDHAPDGGLEVAASKKRSVPFTLPVPIFNRATLRVGNELYYRRQKETEVRTRTGYDAYFYPLDSVLHWNRIYGRAGFQQYQCVVPAAVSRDAIRAILDAIAKSGGGSFLAVLKRCGAIRSPGLMSFPLEGASLALDFPQRDALNARLFAQLDTIVREAGGRIYPAKDAHMSGADFRGAYPQWQELEALRDPALLSRFWERTTRI</sequence>
<dbReference type="PROSITE" id="PS51387">
    <property type="entry name" value="FAD_PCMH"/>
    <property type="match status" value="1"/>
</dbReference>
<dbReference type="AlphaFoldDB" id="A0A158HX62"/>
<dbReference type="Proteomes" id="UP000054925">
    <property type="component" value="Unassembled WGS sequence"/>
</dbReference>
<dbReference type="Pfam" id="PF01565">
    <property type="entry name" value="FAD_binding_4"/>
    <property type="match status" value="1"/>
</dbReference>
<dbReference type="GO" id="GO:0003885">
    <property type="term" value="F:D-arabinono-1,4-lactone oxidase activity"/>
    <property type="evidence" value="ECO:0007669"/>
    <property type="project" value="TreeGrafter"/>
</dbReference>
<dbReference type="EC" id="1.-.-.-" evidence="3"/>
<evidence type="ECO:0000259" key="2">
    <source>
        <dbReference type="PROSITE" id="PS51387"/>
    </source>
</evidence>
<dbReference type="OrthoDB" id="143770at2"/>
<dbReference type="EMBL" id="FCOL02000009">
    <property type="protein sequence ID" value="SAL49004.1"/>
    <property type="molecule type" value="Genomic_DNA"/>
</dbReference>
<dbReference type="InterPro" id="IPR036318">
    <property type="entry name" value="FAD-bd_PCMH-like_sf"/>
</dbReference>